<protein>
    <submittedName>
        <fullName evidence="1">Putative WD40/YVTN repeat-like-containing domain-containing protein</fullName>
    </submittedName>
</protein>
<dbReference type="Gramene" id="PRQ44469">
    <property type="protein sequence ID" value="PRQ44469"/>
    <property type="gene ID" value="RchiOBHm_Chr3g0479611"/>
</dbReference>
<keyword evidence="2" id="KW-1185">Reference proteome</keyword>
<evidence type="ECO:0000313" key="1">
    <source>
        <dbReference type="EMBL" id="PRQ44469.1"/>
    </source>
</evidence>
<dbReference type="AlphaFoldDB" id="A0A2P6RDE7"/>
<dbReference type="Proteomes" id="UP000238479">
    <property type="component" value="Chromosome 3"/>
</dbReference>
<gene>
    <name evidence="1" type="ORF">RchiOBHm_Chr3g0479611</name>
</gene>
<evidence type="ECO:0000313" key="2">
    <source>
        <dbReference type="Proteomes" id="UP000238479"/>
    </source>
</evidence>
<organism evidence="1 2">
    <name type="scientific">Rosa chinensis</name>
    <name type="common">China rose</name>
    <dbReference type="NCBI Taxonomy" id="74649"/>
    <lineage>
        <taxon>Eukaryota</taxon>
        <taxon>Viridiplantae</taxon>
        <taxon>Streptophyta</taxon>
        <taxon>Embryophyta</taxon>
        <taxon>Tracheophyta</taxon>
        <taxon>Spermatophyta</taxon>
        <taxon>Magnoliopsida</taxon>
        <taxon>eudicotyledons</taxon>
        <taxon>Gunneridae</taxon>
        <taxon>Pentapetalae</taxon>
        <taxon>rosids</taxon>
        <taxon>fabids</taxon>
        <taxon>Rosales</taxon>
        <taxon>Rosaceae</taxon>
        <taxon>Rosoideae</taxon>
        <taxon>Rosoideae incertae sedis</taxon>
        <taxon>Rosa</taxon>
    </lineage>
</organism>
<accession>A0A2P6RDE7</accession>
<proteinExistence type="predicted"/>
<name>A0A2P6RDE7_ROSCH</name>
<reference evidence="1 2" key="1">
    <citation type="journal article" date="2018" name="Nat. Genet.">
        <title>The Rosa genome provides new insights in the design of modern roses.</title>
        <authorList>
            <person name="Bendahmane M."/>
        </authorList>
    </citation>
    <scope>NUCLEOTIDE SEQUENCE [LARGE SCALE GENOMIC DNA]</scope>
    <source>
        <strain evidence="2">cv. Old Blush</strain>
    </source>
</reference>
<sequence>MLEKIGHEWLLKTYADVRFVSKDGKYLALGSKDGDICVVNVKKMEHELVELRHHISSQGVVNSLEQVALTCMGKFRDEIFLFPGGFSSDNQACLDIIMAKQLPKTACHSIFFKLILAILRQESSDALRRGQYALLLNYFRYFQHKLDLDIPSAVLQFLLLESFKHVVKGWLRYSSNHPIVLLTSIATALLSLKVWVLNSHGLIRLKAKVLFGGAFLIREVMFVNECHIVHTRAIDKRLVCHLGGELHVTISY</sequence>
<comment type="caution">
    <text evidence="1">The sequence shown here is derived from an EMBL/GenBank/DDBJ whole genome shotgun (WGS) entry which is preliminary data.</text>
</comment>
<dbReference type="EMBL" id="PDCK01000041">
    <property type="protein sequence ID" value="PRQ44469.1"/>
    <property type="molecule type" value="Genomic_DNA"/>
</dbReference>
<dbReference type="STRING" id="74649.A0A2P6RDE7"/>